<sequence>MQIVSLRFFPLRRTVSPRKSWSFSMVSGCMETTELSSLTASSTISRFGDFFLSKIAVEKSFFPADFESDDSPLRAIVTFVFLWIAYRTEKERRRDLKLK</sequence>
<name>A0A2P2MJ43_RHIMU</name>
<keyword evidence="1" id="KW-0132">Cell division</keyword>
<dbReference type="EMBL" id="GGEC01049688">
    <property type="protein sequence ID" value="MBX30172.1"/>
    <property type="molecule type" value="Transcribed_RNA"/>
</dbReference>
<organism evidence="1">
    <name type="scientific">Rhizophora mucronata</name>
    <name type="common">Asiatic mangrove</name>
    <dbReference type="NCBI Taxonomy" id="61149"/>
    <lineage>
        <taxon>Eukaryota</taxon>
        <taxon>Viridiplantae</taxon>
        <taxon>Streptophyta</taxon>
        <taxon>Embryophyta</taxon>
        <taxon>Tracheophyta</taxon>
        <taxon>Spermatophyta</taxon>
        <taxon>Magnoliopsida</taxon>
        <taxon>eudicotyledons</taxon>
        <taxon>Gunneridae</taxon>
        <taxon>Pentapetalae</taxon>
        <taxon>rosids</taxon>
        <taxon>fabids</taxon>
        <taxon>Malpighiales</taxon>
        <taxon>Rhizophoraceae</taxon>
        <taxon>Rhizophora</taxon>
    </lineage>
</organism>
<reference evidence="1" key="1">
    <citation type="submission" date="2018-02" db="EMBL/GenBank/DDBJ databases">
        <title>Rhizophora mucronata_Transcriptome.</title>
        <authorList>
            <person name="Meera S.P."/>
            <person name="Sreeshan A."/>
            <person name="Augustine A."/>
        </authorList>
    </citation>
    <scope>NUCLEOTIDE SEQUENCE</scope>
    <source>
        <tissue evidence="1">Leaf</tissue>
    </source>
</reference>
<evidence type="ECO:0000313" key="1">
    <source>
        <dbReference type="EMBL" id="MBX30172.1"/>
    </source>
</evidence>
<accession>A0A2P2MJ43</accession>
<proteinExistence type="predicted"/>
<dbReference type="GO" id="GO:0051301">
    <property type="term" value="P:cell division"/>
    <property type="evidence" value="ECO:0007669"/>
    <property type="project" value="UniProtKB-KW"/>
</dbReference>
<protein>
    <submittedName>
        <fullName evidence="1">Cell division cycle protein 48 homolog</fullName>
    </submittedName>
</protein>
<keyword evidence="1" id="KW-0131">Cell cycle</keyword>
<dbReference type="AlphaFoldDB" id="A0A2P2MJ43"/>